<evidence type="ECO:0000256" key="1">
    <source>
        <dbReference type="SAM" id="Phobius"/>
    </source>
</evidence>
<accession>A0ABX1S4H1</accession>
<keyword evidence="1" id="KW-0812">Transmembrane</keyword>
<organism evidence="2 3">
    <name type="scientific">Flavivirga algicola</name>
    <dbReference type="NCBI Taxonomy" id="2729136"/>
    <lineage>
        <taxon>Bacteria</taxon>
        <taxon>Pseudomonadati</taxon>
        <taxon>Bacteroidota</taxon>
        <taxon>Flavobacteriia</taxon>
        <taxon>Flavobacteriales</taxon>
        <taxon>Flavobacteriaceae</taxon>
        <taxon>Flavivirga</taxon>
    </lineage>
</organism>
<name>A0ABX1S4H1_9FLAO</name>
<feature type="transmembrane region" description="Helical" evidence="1">
    <location>
        <begin position="56"/>
        <end position="77"/>
    </location>
</feature>
<gene>
    <name evidence="2" type="ORF">HHX25_19310</name>
</gene>
<evidence type="ECO:0000313" key="2">
    <source>
        <dbReference type="EMBL" id="NMH89664.1"/>
    </source>
</evidence>
<evidence type="ECO:0000313" key="3">
    <source>
        <dbReference type="Proteomes" id="UP000746690"/>
    </source>
</evidence>
<feature type="transmembrane region" description="Helical" evidence="1">
    <location>
        <begin position="113"/>
        <end position="129"/>
    </location>
</feature>
<comment type="caution">
    <text evidence="2">The sequence shown here is derived from an EMBL/GenBank/DDBJ whole genome shotgun (WGS) entry which is preliminary data.</text>
</comment>
<protein>
    <submittedName>
        <fullName evidence="2">Uncharacterized protein</fullName>
    </submittedName>
</protein>
<keyword evidence="3" id="KW-1185">Reference proteome</keyword>
<dbReference type="EMBL" id="JABBHF010000014">
    <property type="protein sequence ID" value="NMH89664.1"/>
    <property type="molecule type" value="Genomic_DNA"/>
</dbReference>
<dbReference type="Proteomes" id="UP000746690">
    <property type="component" value="Unassembled WGS sequence"/>
</dbReference>
<keyword evidence="1" id="KW-1133">Transmembrane helix</keyword>
<feature type="transmembrane region" description="Helical" evidence="1">
    <location>
        <begin position="89"/>
        <end position="107"/>
    </location>
</feature>
<reference evidence="2 3" key="1">
    <citation type="submission" date="2020-04" db="EMBL/GenBank/DDBJ databases">
        <title>A Flavivirga sp. nov.</title>
        <authorList>
            <person name="Sun X."/>
        </authorList>
    </citation>
    <scope>NUCLEOTIDE SEQUENCE [LARGE SCALE GENOMIC DNA]</scope>
    <source>
        <strain evidence="2 3">Y03</strain>
    </source>
</reference>
<dbReference type="RefSeq" id="WP_169676841.1">
    <property type="nucleotide sequence ID" value="NZ_JABBHF010000014.1"/>
</dbReference>
<keyword evidence="1" id="KW-0472">Membrane</keyword>
<sequence length="130" mass="14796">MNKYLLIAGTLCLVLGLFHLILGEILIFKNKKEHKKIIPTIVTCCIKERHLRIIWVSWYLVSVFGWCIGVLLIKIGTMQTEWRADLMQFIMTSITITMLCSSLLVFIATKGKHLGWVVLLIIGILTLLGI</sequence>
<proteinExistence type="predicted"/>